<gene>
    <name evidence="3" type="ORF">BJP34_23930</name>
</gene>
<feature type="domain" description="Gp5/Type VI secretion system Vgr protein OB-fold" evidence="2">
    <location>
        <begin position="25"/>
        <end position="98"/>
    </location>
</feature>
<reference evidence="4" key="1">
    <citation type="submission" date="2016-10" db="EMBL/GenBank/DDBJ databases">
        <title>Comparative genomics uncovers the prolific and rare metabolic potential of the cyanobacterial genus Moorea.</title>
        <authorList>
            <person name="Leao T."/>
            <person name="Castelao G."/>
            <person name="Korobeynikov A."/>
            <person name="Monroe E.A."/>
            <person name="Podell S."/>
            <person name="Glukhov E."/>
            <person name="Allen E."/>
            <person name="Gerwick W.H."/>
            <person name="Gerwick L."/>
        </authorList>
    </citation>
    <scope>NUCLEOTIDE SEQUENCE [LARGE SCALE GENOMIC DNA]</scope>
    <source>
        <strain evidence="4">PAL-8-15-08-1</strain>
    </source>
</reference>
<dbReference type="Gene3D" id="2.40.50.230">
    <property type="entry name" value="Gp5 N-terminal domain"/>
    <property type="match status" value="1"/>
</dbReference>
<feature type="compositionally biased region" description="Basic and acidic residues" evidence="1">
    <location>
        <begin position="101"/>
        <end position="117"/>
    </location>
</feature>
<organism evidence="3 4">
    <name type="scientific">Moorena producens PAL-8-15-08-1</name>
    <dbReference type="NCBI Taxonomy" id="1458985"/>
    <lineage>
        <taxon>Bacteria</taxon>
        <taxon>Bacillati</taxon>
        <taxon>Cyanobacteriota</taxon>
        <taxon>Cyanophyceae</taxon>
        <taxon>Coleofasciculales</taxon>
        <taxon>Coleofasciculaceae</taxon>
        <taxon>Moorena</taxon>
    </lineage>
</organism>
<feature type="region of interest" description="Disordered" evidence="1">
    <location>
        <begin position="101"/>
        <end position="121"/>
    </location>
</feature>
<dbReference type="SUPFAM" id="SSF69255">
    <property type="entry name" value="gp5 N-terminal domain-like"/>
    <property type="match status" value="1"/>
</dbReference>
<evidence type="ECO:0000256" key="1">
    <source>
        <dbReference type="SAM" id="MobiDB-lite"/>
    </source>
</evidence>
<evidence type="ECO:0000259" key="2">
    <source>
        <dbReference type="Pfam" id="PF04717"/>
    </source>
</evidence>
<dbReference type="RefSeq" id="WP_070394505.1">
    <property type="nucleotide sequence ID" value="NZ_CP017599.1"/>
</dbReference>
<dbReference type="SUPFAM" id="SSF69349">
    <property type="entry name" value="Phage fibre proteins"/>
    <property type="match status" value="1"/>
</dbReference>
<dbReference type="AlphaFoldDB" id="A0A1D8TWQ1"/>
<sequence length="279" mass="31249">MTSIDLLTNLLGPPEIRGRFYGVTMGIVTNNGDEENLGRVKVKFPWLSDSDESYWARVLTPMAGNDRGIYFLPEVNDEVLVAFEQGDINFPYILGGLWNGKDKPPESPEKDKEDSKKKTINKRTIKSRSGHIIRLDDTKDEEKVEVISHKKHTIRLDDTKDKGKIEVIAQSGHTIRLDDTKDKEKIEVIDKTGKNSIIINTKENSITIESKEGKLKLGGKGIEIISEEDIKITAKNNLDMKTDKSLKVNANGSKIETKQGMHFKASKDVKITGNTVSIN</sequence>
<dbReference type="STRING" id="1458985.BJP34_23930"/>
<dbReference type="KEGG" id="mpro:BJP34_23930"/>
<accession>A0A1D8TWQ1</accession>
<proteinExistence type="predicted"/>
<dbReference type="InterPro" id="IPR006531">
    <property type="entry name" value="Gp5/Vgr_OB"/>
</dbReference>
<dbReference type="OrthoDB" id="7033094at2"/>
<protein>
    <recommendedName>
        <fullName evidence="2">Gp5/Type VI secretion system Vgr protein OB-fold domain-containing protein</fullName>
    </recommendedName>
</protein>
<evidence type="ECO:0000313" key="4">
    <source>
        <dbReference type="Proteomes" id="UP000177870"/>
    </source>
</evidence>
<dbReference type="Pfam" id="PF04717">
    <property type="entry name" value="Phage_base_V"/>
    <property type="match status" value="1"/>
</dbReference>
<name>A0A1D8TWQ1_9CYAN</name>
<evidence type="ECO:0000313" key="3">
    <source>
        <dbReference type="EMBL" id="AOX02080.1"/>
    </source>
</evidence>
<dbReference type="Proteomes" id="UP000177870">
    <property type="component" value="Chromosome"/>
</dbReference>
<dbReference type="EMBL" id="CP017599">
    <property type="protein sequence ID" value="AOX02080.1"/>
    <property type="molecule type" value="Genomic_DNA"/>
</dbReference>
<dbReference type="InterPro" id="IPR037026">
    <property type="entry name" value="Vgr_OB-fold_dom_sf"/>
</dbReference>